<dbReference type="KEGG" id="bbes:BESB_081310"/>
<accession>A0A2A9MC18</accession>
<proteinExistence type="predicted"/>
<dbReference type="EMBL" id="NWUJ01000009">
    <property type="protein sequence ID" value="PFH32932.1"/>
    <property type="molecule type" value="Genomic_DNA"/>
</dbReference>
<dbReference type="VEuPathDB" id="ToxoDB:BESB_081310"/>
<feature type="compositionally biased region" description="Low complexity" evidence="1">
    <location>
        <begin position="330"/>
        <end position="376"/>
    </location>
</feature>
<sequence>MLESFRGASAMPVAAFTDGAVVAAAGLSSRSASGSYRPSPARLSNPAAAALEDISHGRATGALLPRSFSTPLDSEDDALLPALAFDYRRTVSDLPLARRTKHRSAPEPFSAPLLAPASLASVDDEAAGSEATTAVGSSAPSPVGRHELRLKSSEMERAALCTLVSAAAACRHEEEGRAADGGFAASSLPLASKETDGRDLPSSPSRAYEDSHACTAPANLEAEEPFRVARPDAAAEEGQAVSYHRATGALLLPIPTRRRPFFEQDTDRNGGSASDSGLEILPRSRRTLRRASDRDGESTSHRQLAKRVSFGSPLSVEVHQYSYADGCRSSGGSAMSGSSRDSSNSSLSSLSSPPSSQSLLSQGATVEAAASSSSSSCEGAPSQRRCLSPSPSAAVDAYGRPSAFSGSGGMANVLSPRLDDLSDGETGCVTRRHKDLSASGRGLFPPSFGFFGAASSPESESSQAPAFLSPPMQAQSPPAHLTGDSASSPALHPQSPRHCALQQSALPSASPSVSSPSTRPLYSSPKRCHMHMTRSATDCGAPRCLPVASSCPFCERDRCGASPPLTLELLRTPCDTWVGADSDARKKKRETKPASSAHLETLEHTQEEDPVWLFREMRPRRLDGSEAQRSAHHNSRACISLSPVLPLDRSFPAQASRSMSFPSAAGRRQAPSEETRRISGEEEASGDPCGVQLSARSCSLPLLLPTSISQLFPSPQRAAGVQLASLDEKAAADGALRLPSCEGPSVCQAENKIEHLSAKDCGASSEFLMDLKLPCCTDSPVMM</sequence>
<dbReference type="AlphaFoldDB" id="A0A2A9MC18"/>
<name>A0A2A9MC18_BESBE</name>
<feature type="region of interest" description="Disordered" evidence="1">
    <location>
        <begin position="655"/>
        <end position="690"/>
    </location>
</feature>
<feature type="compositionally biased region" description="Basic and acidic residues" evidence="1">
    <location>
        <begin position="670"/>
        <end position="680"/>
    </location>
</feature>
<organism evidence="2 3">
    <name type="scientific">Besnoitia besnoiti</name>
    <name type="common">Apicomplexan protozoan</name>
    <dbReference type="NCBI Taxonomy" id="94643"/>
    <lineage>
        <taxon>Eukaryota</taxon>
        <taxon>Sar</taxon>
        <taxon>Alveolata</taxon>
        <taxon>Apicomplexa</taxon>
        <taxon>Conoidasida</taxon>
        <taxon>Coccidia</taxon>
        <taxon>Eucoccidiorida</taxon>
        <taxon>Eimeriorina</taxon>
        <taxon>Sarcocystidae</taxon>
        <taxon>Besnoitia</taxon>
    </lineage>
</organism>
<feature type="region of interest" description="Disordered" evidence="1">
    <location>
        <begin position="584"/>
        <end position="606"/>
    </location>
</feature>
<evidence type="ECO:0000313" key="3">
    <source>
        <dbReference type="Proteomes" id="UP000224006"/>
    </source>
</evidence>
<comment type="caution">
    <text evidence="2">The sequence shown here is derived from an EMBL/GenBank/DDBJ whole genome shotgun (WGS) entry which is preliminary data.</text>
</comment>
<evidence type="ECO:0000313" key="2">
    <source>
        <dbReference type="EMBL" id="PFH32932.1"/>
    </source>
</evidence>
<feature type="region of interest" description="Disordered" evidence="1">
    <location>
        <begin position="454"/>
        <end position="524"/>
    </location>
</feature>
<feature type="region of interest" description="Disordered" evidence="1">
    <location>
        <begin position="328"/>
        <end position="393"/>
    </location>
</feature>
<evidence type="ECO:0000256" key="1">
    <source>
        <dbReference type="SAM" id="MobiDB-lite"/>
    </source>
</evidence>
<feature type="compositionally biased region" description="Low complexity" evidence="1">
    <location>
        <begin position="454"/>
        <end position="466"/>
    </location>
</feature>
<dbReference type="RefSeq" id="XP_029216941.1">
    <property type="nucleotide sequence ID" value="XM_029366481.1"/>
</dbReference>
<feature type="region of interest" description="Disordered" evidence="1">
    <location>
        <begin position="189"/>
        <end position="212"/>
    </location>
</feature>
<dbReference type="GeneID" id="40313057"/>
<feature type="compositionally biased region" description="Low complexity" evidence="1">
    <location>
        <begin position="500"/>
        <end position="517"/>
    </location>
</feature>
<dbReference type="OrthoDB" id="332516at2759"/>
<keyword evidence="3" id="KW-1185">Reference proteome</keyword>
<feature type="region of interest" description="Disordered" evidence="1">
    <location>
        <begin position="261"/>
        <end position="306"/>
    </location>
</feature>
<protein>
    <submittedName>
        <fullName evidence="2">Uncharacterized protein</fullName>
    </submittedName>
</protein>
<gene>
    <name evidence="2" type="ORF">BESB_081310</name>
</gene>
<feature type="compositionally biased region" description="Basic and acidic residues" evidence="1">
    <location>
        <begin position="290"/>
        <end position="300"/>
    </location>
</feature>
<feature type="compositionally biased region" description="Polar residues" evidence="1">
    <location>
        <begin position="130"/>
        <end position="140"/>
    </location>
</feature>
<dbReference type="Proteomes" id="UP000224006">
    <property type="component" value="Chromosome VIII"/>
</dbReference>
<feature type="region of interest" description="Disordered" evidence="1">
    <location>
        <begin position="124"/>
        <end position="145"/>
    </location>
</feature>
<reference evidence="2 3" key="1">
    <citation type="submission" date="2017-09" db="EMBL/GenBank/DDBJ databases">
        <title>Genome sequencing of Besnoitia besnoiti strain Bb-Ger1.</title>
        <authorList>
            <person name="Schares G."/>
            <person name="Venepally P."/>
            <person name="Lorenzi H.A."/>
        </authorList>
    </citation>
    <scope>NUCLEOTIDE SEQUENCE [LARGE SCALE GENOMIC DNA]</scope>
    <source>
        <strain evidence="2 3">Bb-Ger1</strain>
    </source>
</reference>